<evidence type="ECO:0000313" key="2">
    <source>
        <dbReference type="Proteomes" id="UP000199677"/>
    </source>
</evidence>
<protein>
    <submittedName>
        <fullName evidence="1">Predicted 3-hydroxylacyl-ACP dehydratase, HotDog domain</fullName>
    </submittedName>
</protein>
<dbReference type="InterPro" id="IPR029069">
    <property type="entry name" value="HotDog_dom_sf"/>
</dbReference>
<proteinExistence type="predicted"/>
<keyword evidence="2" id="KW-1185">Reference proteome</keyword>
<dbReference type="STRING" id="416873.SAMN04487951_104126"/>
<evidence type="ECO:0000313" key="1">
    <source>
        <dbReference type="EMBL" id="SDN33366.1"/>
    </source>
</evidence>
<name>A0A1H0AKM6_9GAMM</name>
<dbReference type="Proteomes" id="UP000199677">
    <property type="component" value="Unassembled WGS sequence"/>
</dbReference>
<dbReference type="SUPFAM" id="SSF54637">
    <property type="entry name" value="Thioesterase/thiol ester dehydrase-isomerase"/>
    <property type="match status" value="1"/>
</dbReference>
<organism evidence="1 2">
    <name type="scientific">Vreelandella arcis</name>
    <dbReference type="NCBI Taxonomy" id="416873"/>
    <lineage>
        <taxon>Bacteria</taxon>
        <taxon>Pseudomonadati</taxon>
        <taxon>Pseudomonadota</taxon>
        <taxon>Gammaproteobacteria</taxon>
        <taxon>Oceanospirillales</taxon>
        <taxon>Halomonadaceae</taxon>
        <taxon>Vreelandella</taxon>
    </lineage>
</organism>
<dbReference type="RefSeq" id="WP_089703451.1">
    <property type="nucleotide sequence ID" value="NZ_FNII01000004.1"/>
</dbReference>
<dbReference type="OrthoDB" id="9800188at2"/>
<sequence length="164" mass="17790">MTESPASHRLDLPCDIAPYVPHRHGMCLLDTLLAVGNEHLHASVTPRRDDLFATADGIPGWVGLEWLAQAVAAWAGVQAVTGGDTPQIGFLLGTRHYQCRLPLFRFGQPIRIEVELNFRAENGLGAFNGCLCDSDNQPIASATLNVFQPETPQALEETQKGTTS</sequence>
<dbReference type="Gene3D" id="3.10.129.10">
    <property type="entry name" value="Hotdog Thioesterase"/>
    <property type="match status" value="1"/>
</dbReference>
<accession>A0A1H0AKM6</accession>
<dbReference type="Pfam" id="PF22817">
    <property type="entry name" value="ApeP-like"/>
    <property type="match status" value="1"/>
</dbReference>
<dbReference type="EMBL" id="FNII01000004">
    <property type="protein sequence ID" value="SDN33366.1"/>
    <property type="molecule type" value="Genomic_DNA"/>
</dbReference>
<dbReference type="PIRSF" id="PIRSF020565">
    <property type="entry name" value="3Ho_Ac_ACP_DH_prd"/>
    <property type="match status" value="1"/>
</dbReference>
<gene>
    <name evidence="1" type="ORF">SAMN04487951_104126</name>
</gene>
<dbReference type="InterPro" id="IPR016776">
    <property type="entry name" value="ApeP-like_dehydratase"/>
</dbReference>
<reference evidence="2" key="1">
    <citation type="submission" date="2016-10" db="EMBL/GenBank/DDBJ databases">
        <authorList>
            <person name="Varghese N."/>
            <person name="Submissions S."/>
        </authorList>
    </citation>
    <scope>NUCLEOTIDE SEQUENCE [LARGE SCALE GENOMIC DNA]</scope>
    <source>
        <strain evidence="2">CGMCC 1.6494</strain>
    </source>
</reference>
<dbReference type="AlphaFoldDB" id="A0A1H0AKM6"/>